<reference evidence="1 2" key="1">
    <citation type="submission" date="2016-08" db="EMBL/GenBank/DDBJ databases">
        <title>A Parts List for Fungal Cellulosomes Revealed by Comparative Genomics.</title>
        <authorList>
            <consortium name="DOE Joint Genome Institute"/>
            <person name="Haitjema C.H."/>
            <person name="Gilmore S.P."/>
            <person name="Henske J.K."/>
            <person name="Solomon K.V."/>
            <person name="De Groot R."/>
            <person name="Kuo A."/>
            <person name="Mondo S.J."/>
            <person name="Salamov A.A."/>
            <person name="Labutti K."/>
            <person name="Zhao Z."/>
            <person name="Chiniquy J."/>
            <person name="Barry K."/>
            <person name="Brewer H.M."/>
            <person name="Purvine S.O."/>
            <person name="Wright A.T."/>
            <person name="Boxma B."/>
            <person name="Van Alen T."/>
            <person name="Hackstein J.H."/>
            <person name="Baker S.E."/>
            <person name="Grigoriev I.V."/>
            <person name="O'Malley M.A."/>
        </authorList>
    </citation>
    <scope>NUCLEOTIDE SEQUENCE [LARGE SCALE GENOMIC DNA]</scope>
    <source>
        <strain evidence="1 2">G1</strain>
    </source>
</reference>
<comment type="caution">
    <text evidence="1">The sequence shown here is derived from an EMBL/GenBank/DDBJ whole genome shotgun (WGS) entry which is preliminary data.</text>
</comment>
<protein>
    <submittedName>
        <fullName evidence="1">Uncharacterized protein</fullName>
    </submittedName>
</protein>
<evidence type="ECO:0000313" key="1">
    <source>
        <dbReference type="EMBL" id="ORY38473.1"/>
    </source>
</evidence>
<dbReference type="Proteomes" id="UP000193920">
    <property type="component" value="Unassembled WGS sequence"/>
</dbReference>
<dbReference type="PANTHER" id="PTHR34825">
    <property type="entry name" value="CONSERVED PROTEIN, WITH A WEAK D-GALACTARATE DEHYDRATASE/ALTRONATE HYDROLASE DOMAIN"/>
    <property type="match status" value="1"/>
</dbReference>
<dbReference type="STRING" id="1754190.A0A1Y2BUQ7"/>
<proteinExistence type="predicted"/>
<sequence length="147" mass="17393">MEAELKNIGCNFGSIINDNLIILSTKIKEKFIIIIDEWDYIIANNKFSSEEQRKYLSFLKDLIKDKPYNAFVYMTGILPIAKQLSQSTLNFFTEYSILEDDKYYQYFGFTGKEVKELCKINSKLKYKEICNWYNGYKAYNDDPIFNT</sequence>
<evidence type="ECO:0000313" key="2">
    <source>
        <dbReference type="Proteomes" id="UP000193920"/>
    </source>
</evidence>
<organism evidence="1 2">
    <name type="scientific">Neocallimastix californiae</name>
    <dbReference type="NCBI Taxonomy" id="1754190"/>
    <lineage>
        <taxon>Eukaryota</taxon>
        <taxon>Fungi</taxon>
        <taxon>Fungi incertae sedis</taxon>
        <taxon>Chytridiomycota</taxon>
        <taxon>Chytridiomycota incertae sedis</taxon>
        <taxon>Neocallimastigomycetes</taxon>
        <taxon>Neocallimastigales</taxon>
        <taxon>Neocallimastigaceae</taxon>
        <taxon>Neocallimastix</taxon>
    </lineage>
</organism>
<accession>A0A1Y2BUQ7</accession>
<dbReference type="EMBL" id="MCOG01000136">
    <property type="protein sequence ID" value="ORY38473.1"/>
    <property type="molecule type" value="Genomic_DNA"/>
</dbReference>
<gene>
    <name evidence="1" type="ORF">LY90DRAFT_510872</name>
</gene>
<name>A0A1Y2BUQ7_9FUNG</name>
<dbReference type="OrthoDB" id="2111466at2759"/>
<dbReference type="AlphaFoldDB" id="A0A1Y2BUQ7"/>
<keyword evidence="2" id="KW-1185">Reference proteome</keyword>
<dbReference type="PANTHER" id="PTHR34825:SF1">
    <property type="entry name" value="AAA-ATPASE-LIKE DOMAIN-CONTAINING PROTEIN"/>
    <property type="match status" value="1"/>
</dbReference>